<dbReference type="HOGENOM" id="CLU_036316_4_1_1"/>
<gene>
    <name evidence="1" type="ORF">LACBIDRAFT_324552</name>
</gene>
<evidence type="ECO:0000313" key="2">
    <source>
        <dbReference type="Proteomes" id="UP000001194"/>
    </source>
</evidence>
<accession>B0D297</accession>
<dbReference type="AlphaFoldDB" id="B0D297"/>
<organism evidence="2">
    <name type="scientific">Laccaria bicolor (strain S238N-H82 / ATCC MYA-4686)</name>
    <name type="common">Bicoloured deceiver</name>
    <name type="synonym">Laccaria laccata var. bicolor</name>
    <dbReference type="NCBI Taxonomy" id="486041"/>
    <lineage>
        <taxon>Eukaryota</taxon>
        <taxon>Fungi</taxon>
        <taxon>Dikarya</taxon>
        <taxon>Basidiomycota</taxon>
        <taxon>Agaricomycotina</taxon>
        <taxon>Agaricomycetes</taxon>
        <taxon>Agaricomycetidae</taxon>
        <taxon>Agaricales</taxon>
        <taxon>Agaricineae</taxon>
        <taxon>Hydnangiaceae</taxon>
        <taxon>Laccaria</taxon>
    </lineage>
</organism>
<protein>
    <submittedName>
        <fullName evidence="1">Predicted protein</fullName>
    </submittedName>
</protein>
<dbReference type="OrthoDB" id="3070253at2759"/>
<keyword evidence="2" id="KW-1185">Reference proteome</keyword>
<reference evidence="1 2" key="1">
    <citation type="journal article" date="2008" name="Nature">
        <title>The genome of Laccaria bicolor provides insights into mycorrhizal symbiosis.</title>
        <authorList>
            <person name="Martin F."/>
            <person name="Aerts A."/>
            <person name="Ahren D."/>
            <person name="Brun A."/>
            <person name="Danchin E.G.J."/>
            <person name="Duchaussoy F."/>
            <person name="Gibon J."/>
            <person name="Kohler A."/>
            <person name="Lindquist E."/>
            <person name="Pereda V."/>
            <person name="Salamov A."/>
            <person name="Shapiro H.J."/>
            <person name="Wuyts J."/>
            <person name="Blaudez D."/>
            <person name="Buee M."/>
            <person name="Brokstein P."/>
            <person name="Canbaeck B."/>
            <person name="Cohen D."/>
            <person name="Courty P.E."/>
            <person name="Coutinho P.M."/>
            <person name="Delaruelle C."/>
            <person name="Detter J.C."/>
            <person name="Deveau A."/>
            <person name="DiFazio S."/>
            <person name="Duplessis S."/>
            <person name="Fraissinet-Tachet L."/>
            <person name="Lucic E."/>
            <person name="Frey-Klett P."/>
            <person name="Fourrey C."/>
            <person name="Feussner I."/>
            <person name="Gay G."/>
            <person name="Grimwood J."/>
            <person name="Hoegger P.J."/>
            <person name="Jain P."/>
            <person name="Kilaru S."/>
            <person name="Labbe J."/>
            <person name="Lin Y.C."/>
            <person name="Legue V."/>
            <person name="Le Tacon F."/>
            <person name="Marmeisse R."/>
            <person name="Melayah D."/>
            <person name="Montanini B."/>
            <person name="Muratet M."/>
            <person name="Nehls U."/>
            <person name="Niculita-Hirzel H."/>
            <person name="Oudot-Le Secq M.P."/>
            <person name="Peter M."/>
            <person name="Quesneville H."/>
            <person name="Rajashekar B."/>
            <person name="Reich M."/>
            <person name="Rouhier N."/>
            <person name="Schmutz J."/>
            <person name="Yin T."/>
            <person name="Chalot M."/>
            <person name="Henrissat B."/>
            <person name="Kuees U."/>
            <person name="Lucas S."/>
            <person name="Van de Peer Y."/>
            <person name="Podila G.K."/>
            <person name="Polle A."/>
            <person name="Pukkila P.J."/>
            <person name="Richardson P.M."/>
            <person name="Rouze P."/>
            <person name="Sanders I.R."/>
            <person name="Stajich J.E."/>
            <person name="Tunlid A."/>
            <person name="Tuskan G."/>
            <person name="Grigoriev I.V."/>
        </authorList>
    </citation>
    <scope>NUCLEOTIDE SEQUENCE [LARGE SCALE GENOMIC DNA]</scope>
    <source>
        <strain evidence="2">S238N-H82 / ATCC MYA-4686</strain>
    </source>
</reference>
<name>B0D297_LACBS</name>
<dbReference type="RefSeq" id="XP_001878366.1">
    <property type="nucleotide sequence ID" value="XM_001878331.1"/>
</dbReference>
<dbReference type="EMBL" id="DS547096">
    <property type="protein sequence ID" value="EDR11065.1"/>
    <property type="molecule type" value="Genomic_DNA"/>
</dbReference>
<sequence>MDVELSPIDWSLDSVDFKSLSTVTLVNHKLNFAPSKAFLGIRRRNGSAIQSTSWIFFGKIGKAVYPPNNARHFGKVFVSNTTTYPTLVGPYCIWNYNKRGPNFDGSDIKAVYRDLSKTLTFAFLRQPQADNPMLKGLRRDKNHSLPPLRVPPDVLYCPYLPQELVDRVIEYCAWNERTLLACSLVSRSWVTASRRYLFRIICLHTHTSVAAFLRLIVSSPHNIIPFVRKLDIMELDSKAWMRSLFHRLPSFPHLECVSMQMVPNSYHFKWGSHLSKDIRIAFTNLFVGITKLELSAMFSSFYELCELICSFPQLRSLVLNGANWQTYSASDSILTIPALRDLSLGRITSKQVLITWILTGSAKEALLCTRSTRFTSIRETEAPAVATYLHAIGPSLESLELEFSGREAFYTVEANNPKLKVPHPASVTSTNLAHNSNLRHLHLSNLLLGEIPGYHRREFRIIPEKWVVAMLSQVSSPLEELRLTVVIEKHSKRVKSEDITAIANALVWPRFAQLRLVWWDFVQSSVSGDSHWKMNVEWEKSEIRKAFGVTEWKGILRISADRRDLL</sequence>
<dbReference type="InParanoid" id="B0D297"/>
<dbReference type="Proteomes" id="UP000001194">
    <property type="component" value="Unassembled WGS sequence"/>
</dbReference>
<proteinExistence type="predicted"/>
<evidence type="ECO:0000313" key="1">
    <source>
        <dbReference type="EMBL" id="EDR11065.1"/>
    </source>
</evidence>
<dbReference type="Gene3D" id="3.80.10.10">
    <property type="entry name" value="Ribonuclease Inhibitor"/>
    <property type="match status" value="1"/>
</dbReference>
<dbReference type="KEGG" id="lbc:LACBIDRAFT_324552"/>
<dbReference type="InterPro" id="IPR032675">
    <property type="entry name" value="LRR_dom_sf"/>
</dbReference>
<dbReference type="SUPFAM" id="SSF52047">
    <property type="entry name" value="RNI-like"/>
    <property type="match status" value="1"/>
</dbReference>
<dbReference type="GeneID" id="6073647"/>